<feature type="transmembrane region" description="Helical" evidence="1">
    <location>
        <begin position="277"/>
        <end position="300"/>
    </location>
</feature>
<feature type="transmembrane region" description="Helical" evidence="1">
    <location>
        <begin position="161"/>
        <end position="187"/>
    </location>
</feature>
<protein>
    <submittedName>
        <fullName evidence="2">Uncharacterized protein</fullName>
    </submittedName>
</protein>
<keyword evidence="1" id="KW-0472">Membrane</keyword>
<comment type="caution">
    <text evidence="2">The sequence shown here is derived from an EMBL/GenBank/DDBJ whole genome shotgun (WGS) entry which is preliminary data.</text>
</comment>
<feature type="transmembrane region" description="Helical" evidence="1">
    <location>
        <begin position="114"/>
        <end position="133"/>
    </location>
</feature>
<proteinExistence type="predicted"/>
<dbReference type="AlphaFoldDB" id="A0A226E9X8"/>
<keyword evidence="1" id="KW-1133">Transmembrane helix</keyword>
<feature type="transmembrane region" description="Helical" evidence="1">
    <location>
        <begin position="79"/>
        <end position="102"/>
    </location>
</feature>
<sequence>MPLRNIISHKTTNIPTSKSPSNSVLVEKFNRIIHLHYKSSYIPFIQVLLLFETFSRFLPIHYEYSSSKISTWRQNRRHLFAYLTSQFIILLHILVFLEWFYLHPFANVDLWESVVVIYYLLIFSFTLISGFLFGQRSAELRLLIDASIAMETKLMPVSHPVILNTPVVQGVGLLLCIFFPCMPPLIAMRSDLCSSWVEDDLTLLGKIITWLFTAASWSAVIGLTFTSFVITLLYPTLVLFNLYSYVMATPMATLLMGTAMIAEVTILYALIKSETLIPPVVAALFFVIALDFFLIIQIVFKMLRRPYVASMGFKESGASLKIRGKWFNRFMKSCAPVKVPMGDDFRMKAFVKVSRQLLHNCGRSGRVAAFTFLFIVQLCATVS</sequence>
<name>A0A226E9X8_FOLCA</name>
<reference evidence="2 3" key="1">
    <citation type="submission" date="2015-12" db="EMBL/GenBank/DDBJ databases">
        <title>The genome of Folsomia candida.</title>
        <authorList>
            <person name="Faddeeva A."/>
            <person name="Derks M.F."/>
            <person name="Anvar Y."/>
            <person name="Smit S."/>
            <person name="Van Straalen N."/>
            <person name="Roelofs D."/>
        </authorList>
    </citation>
    <scope>NUCLEOTIDE SEQUENCE [LARGE SCALE GENOMIC DNA]</scope>
    <source>
        <strain evidence="2 3">VU population</strain>
        <tissue evidence="2">Whole body</tissue>
    </source>
</reference>
<accession>A0A226E9X8</accession>
<evidence type="ECO:0000256" key="1">
    <source>
        <dbReference type="SAM" id="Phobius"/>
    </source>
</evidence>
<dbReference type="EMBL" id="LNIX01000005">
    <property type="protein sequence ID" value="OXA54249.1"/>
    <property type="molecule type" value="Genomic_DNA"/>
</dbReference>
<gene>
    <name evidence="2" type="ORF">Fcan01_11873</name>
</gene>
<evidence type="ECO:0000313" key="3">
    <source>
        <dbReference type="Proteomes" id="UP000198287"/>
    </source>
</evidence>
<evidence type="ECO:0000313" key="2">
    <source>
        <dbReference type="EMBL" id="OXA54249.1"/>
    </source>
</evidence>
<feature type="transmembrane region" description="Helical" evidence="1">
    <location>
        <begin position="207"/>
        <end position="240"/>
    </location>
</feature>
<dbReference type="Proteomes" id="UP000198287">
    <property type="component" value="Unassembled WGS sequence"/>
</dbReference>
<keyword evidence="3" id="KW-1185">Reference proteome</keyword>
<keyword evidence="1" id="KW-0812">Transmembrane</keyword>
<organism evidence="2 3">
    <name type="scientific">Folsomia candida</name>
    <name type="common">Springtail</name>
    <dbReference type="NCBI Taxonomy" id="158441"/>
    <lineage>
        <taxon>Eukaryota</taxon>
        <taxon>Metazoa</taxon>
        <taxon>Ecdysozoa</taxon>
        <taxon>Arthropoda</taxon>
        <taxon>Hexapoda</taxon>
        <taxon>Collembola</taxon>
        <taxon>Entomobryomorpha</taxon>
        <taxon>Isotomoidea</taxon>
        <taxon>Isotomidae</taxon>
        <taxon>Proisotominae</taxon>
        <taxon>Folsomia</taxon>
    </lineage>
</organism>